<dbReference type="AlphaFoldDB" id="E4XDS7"/>
<feature type="domain" description="BZIP" evidence="10">
    <location>
        <begin position="177"/>
        <end position="240"/>
    </location>
</feature>
<comment type="similarity">
    <text evidence="2">Belongs to the bZIP family. NFIL3 subfamily.</text>
</comment>
<dbReference type="PANTHER" id="PTHR11988:SF27">
    <property type="entry name" value="GH27708P"/>
    <property type="match status" value="1"/>
</dbReference>
<dbReference type="Pfam" id="PF07716">
    <property type="entry name" value="bZIP_2"/>
    <property type="match status" value="1"/>
</dbReference>
<dbReference type="Gene3D" id="1.20.5.170">
    <property type="match status" value="1"/>
</dbReference>
<dbReference type="CDD" id="cd14695">
    <property type="entry name" value="bZIP_HLF"/>
    <property type="match status" value="1"/>
</dbReference>
<feature type="region of interest" description="Disordered" evidence="9">
    <location>
        <begin position="141"/>
        <end position="200"/>
    </location>
</feature>
<organism evidence="11">
    <name type="scientific">Oikopleura dioica</name>
    <name type="common">Tunicate</name>
    <dbReference type="NCBI Taxonomy" id="34765"/>
    <lineage>
        <taxon>Eukaryota</taxon>
        <taxon>Metazoa</taxon>
        <taxon>Chordata</taxon>
        <taxon>Tunicata</taxon>
        <taxon>Appendicularia</taxon>
        <taxon>Copelata</taxon>
        <taxon>Oikopleuridae</taxon>
        <taxon>Oikopleura</taxon>
    </lineage>
</organism>
<feature type="compositionally biased region" description="Basic and acidic residues" evidence="9">
    <location>
        <begin position="152"/>
        <end position="162"/>
    </location>
</feature>
<dbReference type="SUPFAM" id="SSF57959">
    <property type="entry name" value="Leucine zipper domain"/>
    <property type="match status" value="1"/>
</dbReference>
<dbReference type="InParanoid" id="E4XDS7"/>
<dbReference type="OrthoDB" id="6022300at2759"/>
<keyword evidence="6" id="KW-0804">Transcription</keyword>
<protein>
    <recommendedName>
        <fullName evidence="10">BZIP domain-containing protein</fullName>
    </recommendedName>
</protein>
<dbReference type="GO" id="GO:0005634">
    <property type="term" value="C:nucleus"/>
    <property type="evidence" value="ECO:0007669"/>
    <property type="project" value="UniProtKB-SubCell"/>
</dbReference>
<proteinExistence type="inferred from homology"/>
<feature type="coiled-coil region" evidence="8">
    <location>
        <begin position="209"/>
        <end position="243"/>
    </location>
</feature>
<accession>E4XDS7</accession>
<keyword evidence="8" id="KW-0175">Coiled coil</keyword>
<evidence type="ECO:0000256" key="9">
    <source>
        <dbReference type="SAM" id="MobiDB-lite"/>
    </source>
</evidence>
<gene>
    <name evidence="11" type="ORF">GSOID_T00008325001</name>
</gene>
<keyword evidence="12" id="KW-1185">Reference proteome</keyword>
<evidence type="ECO:0000256" key="6">
    <source>
        <dbReference type="ARBA" id="ARBA00023163"/>
    </source>
</evidence>
<comment type="subcellular location">
    <subcellularLocation>
        <location evidence="1">Nucleus</location>
    </subcellularLocation>
</comment>
<dbReference type="InterPro" id="IPR040223">
    <property type="entry name" value="PAR_bZIP"/>
</dbReference>
<evidence type="ECO:0000256" key="3">
    <source>
        <dbReference type="ARBA" id="ARBA00009208"/>
    </source>
</evidence>
<reference evidence="11" key="1">
    <citation type="journal article" date="2010" name="Science">
        <title>Plasticity of animal genome architecture unmasked by rapid evolution of a pelagic tunicate.</title>
        <authorList>
            <person name="Denoeud F."/>
            <person name="Henriet S."/>
            <person name="Mungpakdee S."/>
            <person name="Aury J.M."/>
            <person name="Da Silva C."/>
            <person name="Brinkmann H."/>
            <person name="Mikhaleva J."/>
            <person name="Olsen L.C."/>
            <person name="Jubin C."/>
            <person name="Canestro C."/>
            <person name="Bouquet J.M."/>
            <person name="Danks G."/>
            <person name="Poulain J."/>
            <person name="Campsteijn C."/>
            <person name="Adamski M."/>
            <person name="Cross I."/>
            <person name="Yadetie F."/>
            <person name="Muffato M."/>
            <person name="Louis A."/>
            <person name="Butcher S."/>
            <person name="Tsagkogeorga G."/>
            <person name="Konrad A."/>
            <person name="Singh S."/>
            <person name="Jensen M.F."/>
            <person name="Cong E.H."/>
            <person name="Eikeseth-Otteraa H."/>
            <person name="Noel B."/>
            <person name="Anthouard V."/>
            <person name="Porcel B.M."/>
            <person name="Kachouri-Lafond R."/>
            <person name="Nishino A."/>
            <person name="Ugolini M."/>
            <person name="Chourrout P."/>
            <person name="Nishida H."/>
            <person name="Aasland R."/>
            <person name="Huzurbazar S."/>
            <person name="Westhof E."/>
            <person name="Delsuc F."/>
            <person name="Lehrach H."/>
            <person name="Reinhardt R."/>
            <person name="Weissenbach J."/>
            <person name="Roy S.W."/>
            <person name="Artiguenave F."/>
            <person name="Postlethwait J.H."/>
            <person name="Manak J.R."/>
            <person name="Thompson E.M."/>
            <person name="Jaillon O."/>
            <person name="Du Pasquier L."/>
            <person name="Boudinot P."/>
            <person name="Liberles D.A."/>
            <person name="Volff J.N."/>
            <person name="Philippe H."/>
            <person name="Lenhard B."/>
            <person name="Roest Crollius H."/>
            <person name="Wincker P."/>
            <person name="Chourrout D."/>
        </authorList>
    </citation>
    <scope>NUCLEOTIDE SEQUENCE [LARGE SCALE GENOMIC DNA]</scope>
</reference>
<dbReference type="GO" id="GO:0000981">
    <property type="term" value="F:DNA-binding transcription factor activity, RNA polymerase II-specific"/>
    <property type="evidence" value="ECO:0007669"/>
    <property type="project" value="TreeGrafter"/>
</dbReference>
<dbReference type="FunFam" id="1.20.5.170:FF:000025">
    <property type="entry name" value="nuclear factor interleukin-3-regulated protein-like"/>
    <property type="match status" value="1"/>
</dbReference>
<feature type="compositionally biased region" description="Polar residues" evidence="9">
    <location>
        <begin position="141"/>
        <end position="151"/>
    </location>
</feature>
<evidence type="ECO:0000256" key="1">
    <source>
        <dbReference type="ARBA" id="ARBA00004123"/>
    </source>
</evidence>
<dbReference type="InterPro" id="IPR004827">
    <property type="entry name" value="bZIP"/>
</dbReference>
<keyword evidence="7" id="KW-0539">Nucleus</keyword>
<evidence type="ECO:0000256" key="7">
    <source>
        <dbReference type="ARBA" id="ARBA00023242"/>
    </source>
</evidence>
<evidence type="ECO:0000259" key="10">
    <source>
        <dbReference type="PROSITE" id="PS50217"/>
    </source>
</evidence>
<keyword evidence="5" id="KW-0238">DNA-binding</keyword>
<dbReference type="PANTHER" id="PTHR11988">
    <property type="entry name" value="THYROTROPH EMBRYONIC FACTOR RELATED"/>
    <property type="match status" value="1"/>
</dbReference>
<name>E4XDS7_OIKDI</name>
<evidence type="ECO:0000313" key="12">
    <source>
        <dbReference type="Proteomes" id="UP000001307"/>
    </source>
</evidence>
<comment type="similarity">
    <text evidence="3">Belongs to the bZIP family. PAR subfamily.</text>
</comment>
<dbReference type="InterPro" id="IPR046347">
    <property type="entry name" value="bZIP_sf"/>
</dbReference>
<keyword evidence="4" id="KW-0805">Transcription regulation</keyword>
<evidence type="ECO:0000313" key="11">
    <source>
        <dbReference type="EMBL" id="CBY19316.1"/>
    </source>
</evidence>
<evidence type="ECO:0000256" key="2">
    <source>
        <dbReference type="ARBA" id="ARBA00006079"/>
    </source>
</evidence>
<sequence>MSHNNNGQQIVKTQEVVLIQSSENPVNNSQNIGICLNDQNLRRELLGNEGRDERQQSIITVQQPGDAAQGNGQVRVFIIRDQVKNVIQAGNNLIVETEKNETNKMAQTNYIQGVMKNESYSQSSPTMSQDNQMGQKMVIQTEGQQISPQQITKKEDSKEPLIKPKGKKRPVPQSQKDELYWERRRKNNLAAKRSRESRRLRDNQTTLRTGFLESENMELREKINQVRSEILDVKEKLQEYNAIYRGTEVSKLAEAAAVMTENDLIPAEIKQQ</sequence>
<evidence type="ECO:0000256" key="5">
    <source>
        <dbReference type="ARBA" id="ARBA00023125"/>
    </source>
</evidence>
<dbReference type="Proteomes" id="UP000001307">
    <property type="component" value="Unassembled WGS sequence"/>
</dbReference>
<dbReference type="GO" id="GO:0000978">
    <property type="term" value="F:RNA polymerase II cis-regulatory region sequence-specific DNA binding"/>
    <property type="evidence" value="ECO:0007669"/>
    <property type="project" value="TreeGrafter"/>
</dbReference>
<dbReference type="SMART" id="SM00338">
    <property type="entry name" value="BRLZ"/>
    <property type="match status" value="1"/>
</dbReference>
<dbReference type="EMBL" id="FN653040">
    <property type="protein sequence ID" value="CBY19316.1"/>
    <property type="molecule type" value="Genomic_DNA"/>
</dbReference>
<evidence type="ECO:0000256" key="8">
    <source>
        <dbReference type="SAM" id="Coils"/>
    </source>
</evidence>
<evidence type="ECO:0000256" key="4">
    <source>
        <dbReference type="ARBA" id="ARBA00023015"/>
    </source>
</evidence>
<dbReference type="PROSITE" id="PS50217">
    <property type="entry name" value="BZIP"/>
    <property type="match status" value="1"/>
</dbReference>